<organism evidence="4 5">
    <name type="scientific">Sporosarcina koreensis</name>
    <dbReference type="NCBI Taxonomy" id="334735"/>
    <lineage>
        <taxon>Bacteria</taxon>
        <taxon>Bacillati</taxon>
        <taxon>Bacillota</taxon>
        <taxon>Bacilli</taxon>
        <taxon>Bacillales</taxon>
        <taxon>Caryophanaceae</taxon>
        <taxon>Sporosarcina</taxon>
    </lineage>
</organism>
<feature type="domain" description="MmgE/PrpD C-terminal" evidence="3">
    <location>
        <begin position="271"/>
        <end position="442"/>
    </location>
</feature>
<protein>
    <submittedName>
        <fullName evidence="4">MmgE/PrpD family protein</fullName>
    </submittedName>
</protein>
<dbReference type="InterPro" id="IPR045336">
    <property type="entry name" value="MmgE_PrpD_N"/>
</dbReference>
<name>A0ABW0U178_9BACL</name>
<evidence type="ECO:0000256" key="1">
    <source>
        <dbReference type="ARBA" id="ARBA00006174"/>
    </source>
</evidence>
<reference evidence="5" key="1">
    <citation type="journal article" date="2019" name="Int. J. Syst. Evol. Microbiol.">
        <title>The Global Catalogue of Microorganisms (GCM) 10K type strain sequencing project: providing services to taxonomists for standard genome sequencing and annotation.</title>
        <authorList>
            <consortium name="The Broad Institute Genomics Platform"/>
            <consortium name="The Broad Institute Genome Sequencing Center for Infectious Disease"/>
            <person name="Wu L."/>
            <person name="Ma J."/>
        </authorList>
    </citation>
    <scope>NUCLEOTIDE SEQUENCE [LARGE SCALE GENOMIC DNA]</scope>
    <source>
        <strain evidence="5">KACC 11299</strain>
    </source>
</reference>
<dbReference type="PANTHER" id="PTHR16943">
    <property type="entry name" value="2-METHYLCITRATE DEHYDRATASE-RELATED"/>
    <property type="match status" value="1"/>
</dbReference>
<evidence type="ECO:0000313" key="4">
    <source>
        <dbReference type="EMBL" id="MFC5604777.1"/>
    </source>
</evidence>
<evidence type="ECO:0000259" key="2">
    <source>
        <dbReference type="Pfam" id="PF03972"/>
    </source>
</evidence>
<dbReference type="PANTHER" id="PTHR16943:SF8">
    <property type="entry name" value="2-METHYLCITRATE DEHYDRATASE"/>
    <property type="match status" value="1"/>
</dbReference>
<dbReference type="InterPro" id="IPR042188">
    <property type="entry name" value="MmgE/PrpD_sf_2"/>
</dbReference>
<dbReference type="InterPro" id="IPR036148">
    <property type="entry name" value="MmgE/PrpD_sf"/>
</dbReference>
<sequence>MSDKITKTLAEFAGRITYESLSEEVIDEVKRRVIDTFACLISGYQYDASTAARKMAYRYESEKGATVIGTDRKAAVDFAAFANGTAIRYLDYNDTYLSVEPLHPSDVIAPLLALAEQRGLSGKRLIAAIAVAYEVGVNFCDSASLKSNGWDHVNYITLATAVGGANLLGFTEEQTEQAIALAIVPHAAMRQTRNGEISMWKAVAAANAARNAVFALQLVECGMKGPYEPIVGTMGLNYQMLNKKLDIEEVFNKFQGVASPSGILKTYVKNWAVEYMTQSAIEAALLLHKQIDSMENVESIHIETFQMAFDILAKDEQKWAPETRETADHSLPFIVIAALEDGHIDIDTFAEKRLKTESTLQRIKDLMTIEVTDEMNAGYPDGNPNRITVKMKDGTTLQEMVKHPAGHSGNPFTDDQIYEKFHRLTDGFLSAEQRQNGISLLKALDKVEEYSDIMASFEVKKEVLA</sequence>
<proteinExistence type="inferred from homology"/>
<feature type="domain" description="MmgE/PrpD N-terminal" evidence="2">
    <location>
        <begin position="8"/>
        <end position="243"/>
    </location>
</feature>
<dbReference type="RefSeq" id="WP_381446939.1">
    <property type="nucleotide sequence ID" value="NZ_JBHSNP010000029.1"/>
</dbReference>
<dbReference type="SUPFAM" id="SSF103378">
    <property type="entry name" value="2-methylcitrate dehydratase PrpD"/>
    <property type="match status" value="1"/>
</dbReference>
<keyword evidence="5" id="KW-1185">Reference proteome</keyword>
<dbReference type="Proteomes" id="UP001596071">
    <property type="component" value="Unassembled WGS sequence"/>
</dbReference>
<dbReference type="Gene3D" id="1.10.4100.10">
    <property type="entry name" value="2-methylcitrate dehydratase PrpD"/>
    <property type="match status" value="1"/>
</dbReference>
<dbReference type="EMBL" id="JBHSNP010000029">
    <property type="protein sequence ID" value="MFC5604777.1"/>
    <property type="molecule type" value="Genomic_DNA"/>
</dbReference>
<dbReference type="InterPro" id="IPR005656">
    <property type="entry name" value="MmgE_PrpD"/>
</dbReference>
<evidence type="ECO:0000313" key="5">
    <source>
        <dbReference type="Proteomes" id="UP001596071"/>
    </source>
</evidence>
<gene>
    <name evidence="4" type="ORF">ACFPTP_16195</name>
</gene>
<evidence type="ECO:0000259" key="3">
    <source>
        <dbReference type="Pfam" id="PF19305"/>
    </source>
</evidence>
<dbReference type="InterPro" id="IPR045337">
    <property type="entry name" value="MmgE_PrpD_C"/>
</dbReference>
<dbReference type="InterPro" id="IPR042183">
    <property type="entry name" value="MmgE/PrpD_sf_1"/>
</dbReference>
<comment type="caution">
    <text evidence="4">The sequence shown here is derived from an EMBL/GenBank/DDBJ whole genome shotgun (WGS) entry which is preliminary data.</text>
</comment>
<dbReference type="Pfam" id="PF03972">
    <property type="entry name" value="MmgE_PrpD_N"/>
    <property type="match status" value="1"/>
</dbReference>
<dbReference type="Pfam" id="PF19305">
    <property type="entry name" value="MmgE_PrpD_C"/>
    <property type="match status" value="1"/>
</dbReference>
<accession>A0ABW0U178</accession>
<dbReference type="Gene3D" id="3.30.1330.120">
    <property type="entry name" value="2-methylcitrate dehydratase PrpD"/>
    <property type="match status" value="1"/>
</dbReference>
<comment type="similarity">
    <text evidence="1">Belongs to the PrpD family.</text>
</comment>